<feature type="region of interest" description="Disordered" evidence="1">
    <location>
        <begin position="21"/>
        <end position="85"/>
    </location>
</feature>
<evidence type="ECO:0008006" key="5">
    <source>
        <dbReference type="Google" id="ProtNLM"/>
    </source>
</evidence>
<keyword evidence="2" id="KW-0732">Signal</keyword>
<gene>
    <name evidence="3" type="ORF">H5J25_14485</name>
</gene>
<dbReference type="PROSITE" id="PS51257">
    <property type="entry name" value="PROKAR_LIPOPROTEIN"/>
    <property type="match status" value="1"/>
</dbReference>
<feature type="signal peptide" evidence="2">
    <location>
        <begin position="1"/>
        <end position="26"/>
    </location>
</feature>
<evidence type="ECO:0000256" key="2">
    <source>
        <dbReference type="SAM" id="SignalP"/>
    </source>
</evidence>
<keyword evidence="4" id="KW-1185">Reference proteome</keyword>
<sequence>MTKACLPTAILLLLAGCGSPSPAENAADQLERAADQSDPAAATELENRADAIRASGTAPGNSSDPAGAVQNAMEAGGNAQMGNIR</sequence>
<organism evidence="3 4">
    <name type="scientific">Sphingomonas aliaeris</name>
    <dbReference type="NCBI Taxonomy" id="2759526"/>
    <lineage>
        <taxon>Bacteria</taxon>
        <taxon>Pseudomonadati</taxon>
        <taxon>Pseudomonadota</taxon>
        <taxon>Alphaproteobacteria</taxon>
        <taxon>Sphingomonadales</taxon>
        <taxon>Sphingomonadaceae</taxon>
        <taxon>Sphingomonas</taxon>
    </lineage>
</organism>
<dbReference type="AlphaFoldDB" id="A0A974S3K7"/>
<dbReference type="EMBL" id="CP061035">
    <property type="protein sequence ID" value="QQV76632.1"/>
    <property type="molecule type" value="Genomic_DNA"/>
</dbReference>
<feature type="chain" id="PRO_5037823182" description="DUF4398 domain-containing protein" evidence="2">
    <location>
        <begin position="27"/>
        <end position="85"/>
    </location>
</feature>
<dbReference type="KEGG" id="sari:H5J25_14485"/>
<evidence type="ECO:0000313" key="4">
    <source>
        <dbReference type="Proteomes" id="UP000595894"/>
    </source>
</evidence>
<proteinExistence type="predicted"/>
<reference evidence="4" key="1">
    <citation type="submission" date="2020-09" db="EMBL/GenBank/DDBJ databases">
        <title>Sphingomonas sp., a new species isolated from pork steak.</title>
        <authorList>
            <person name="Heidler von Heilborn D."/>
        </authorList>
    </citation>
    <scope>NUCLEOTIDE SEQUENCE [LARGE SCALE GENOMIC DNA]</scope>
</reference>
<accession>A0A974S3K7</accession>
<dbReference type="Proteomes" id="UP000595894">
    <property type="component" value="Chromosome"/>
</dbReference>
<evidence type="ECO:0000256" key="1">
    <source>
        <dbReference type="SAM" id="MobiDB-lite"/>
    </source>
</evidence>
<protein>
    <recommendedName>
        <fullName evidence="5">DUF4398 domain-containing protein</fullName>
    </recommendedName>
</protein>
<dbReference type="RefSeq" id="WP_202092155.1">
    <property type="nucleotide sequence ID" value="NZ_CP061035.1"/>
</dbReference>
<evidence type="ECO:0000313" key="3">
    <source>
        <dbReference type="EMBL" id="QQV76632.1"/>
    </source>
</evidence>
<name>A0A974S3K7_9SPHN</name>